<organism evidence="2 3">
    <name type="scientific">Pseudomonas versuta</name>
    <dbReference type="NCBI Taxonomy" id="1788301"/>
    <lineage>
        <taxon>Bacteria</taxon>
        <taxon>Pseudomonadati</taxon>
        <taxon>Pseudomonadota</taxon>
        <taxon>Gammaproteobacteria</taxon>
        <taxon>Pseudomonadales</taxon>
        <taxon>Pseudomonadaceae</taxon>
        <taxon>Pseudomonas</taxon>
    </lineage>
</organism>
<dbReference type="EMBL" id="MPJD01000032">
    <property type="protein sequence ID" value="OKA19344.1"/>
    <property type="molecule type" value="Genomic_DNA"/>
</dbReference>
<sequence length="122" mass="13837">MSKIAQYRELERLIAEQQHVLETLKNDKSFQAESEFEDKLRSLMSEYSVGLPQIVALLGPHVSAGTAQKVAGRKGQRAPRALKRYLNPHTNEVVETKGSNHKTLKAWRQEHGSQQVQSWVMA</sequence>
<accession>A0A853ZRL7</accession>
<gene>
    <name evidence="2" type="ORF">BOH74_18345</name>
</gene>
<reference evidence="2 3" key="1">
    <citation type="submission" date="2016-11" db="EMBL/GenBank/DDBJ databases">
        <title>Draft genome of Pseudomonas versuta A4R1.12.</title>
        <authorList>
            <person name="See-Too W.-S."/>
        </authorList>
    </citation>
    <scope>NUCLEOTIDE SEQUENCE [LARGE SCALE GENOMIC DNA]</scope>
    <source>
        <strain evidence="2 3">A4R1.12</strain>
    </source>
</reference>
<dbReference type="NCBIfam" id="NF041859">
    <property type="entry name" value="silencer_MvaTU"/>
    <property type="match status" value="1"/>
</dbReference>
<dbReference type="AlphaFoldDB" id="A0A853ZRL7"/>
<name>A0A853ZRL7_9PSED</name>
<proteinExistence type="predicted"/>
<evidence type="ECO:0000259" key="1">
    <source>
        <dbReference type="Pfam" id="PF22055"/>
    </source>
</evidence>
<evidence type="ECO:0000313" key="2">
    <source>
        <dbReference type="EMBL" id="OKA19344.1"/>
    </source>
</evidence>
<dbReference type="RefSeq" id="WP_073510233.1">
    <property type="nucleotide sequence ID" value="NZ_MPJD01000032.1"/>
</dbReference>
<feature type="domain" description="MvaT DNA-binding" evidence="1">
    <location>
        <begin position="83"/>
        <end position="119"/>
    </location>
</feature>
<dbReference type="InterPro" id="IPR035616">
    <property type="entry name" value="MvaT_DBD"/>
</dbReference>
<protein>
    <submittedName>
        <fullName evidence="2">Transcriptional regulator</fullName>
    </submittedName>
</protein>
<evidence type="ECO:0000313" key="3">
    <source>
        <dbReference type="Proteomes" id="UP000185990"/>
    </source>
</evidence>
<dbReference type="Proteomes" id="UP000185990">
    <property type="component" value="Unassembled WGS sequence"/>
</dbReference>
<dbReference type="CDD" id="cd16170">
    <property type="entry name" value="MvaT_DBD"/>
    <property type="match status" value="1"/>
</dbReference>
<comment type="caution">
    <text evidence="2">The sequence shown here is derived from an EMBL/GenBank/DDBJ whole genome shotgun (WGS) entry which is preliminary data.</text>
</comment>
<dbReference type="Pfam" id="PF22055">
    <property type="entry name" value="MvaT_DBD"/>
    <property type="match status" value="1"/>
</dbReference>